<reference evidence="1 2" key="1">
    <citation type="journal article" date="2003" name="PLoS Biol.">
        <title>The genome sequence of Caenorhabditis briggsae: a platform for comparative genomics.</title>
        <authorList>
            <person name="Stein L.D."/>
            <person name="Bao Z."/>
            <person name="Blasiar D."/>
            <person name="Blumenthal T."/>
            <person name="Brent M.R."/>
            <person name="Chen N."/>
            <person name="Chinwalla A."/>
            <person name="Clarke L."/>
            <person name="Clee C."/>
            <person name="Coghlan A."/>
            <person name="Coulson A."/>
            <person name="D'Eustachio P."/>
            <person name="Fitch D.H."/>
            <person name="Fulton L.A."/>
            <person name="Fulton R.E."/>
            <person name="Griffiths-Jones S."/>
            <person name="Harris T.W."/>
            <person name="Hillier L.W."/>
            <person name="Kamath R."/>
            <person name="Kuwabara P.E."/>
            <person name="Mardis E.R."/>
            <person name="Marra M.A."/>
            <person name="Miner T.L."/>
            <person name="Minx P."/>
            <person name="Mullikin J.C."/>
            <person name="Plumb R.W."/>
            <person name="Rogers J."/>
            <person name="Schein J.E."/>
            <person name="Sohrmann M."/>
            <person name="Spieth J."/>
            <person name="Stajich J.E."/>
            <person name="Wei C."/>
            <person name="Willey D."/>
            <person name="Wilson R.K."/>
            <person name="Durbin R."/>
            <person name="Waterston R.H."/>
        </authorList>
    </citation>
    <scope>NUCLEOTIDE SEQUENCE [LARGE SCALE GENOMIC DNA]</scope>
    <source>
        <strain evidence="1 2">AF16</strain>
    </source>
</reference>
<gene>
    <name evidence="1" type="ORF">CBG04930</name>
    <name evidence="1" type="ORF">CBG_04930</name>
</gene>
<dbReference type="GeneID" id="8580086"/>
<dbReference type="EMBL" id="HE601135">
    <property type="protein sequence ID" value="CBX33006.2"/>
    <property type="molecule type" value="Genomic_DNA"/>
</dbReference>
<dbReference type="OMA" id="WEEYNSC"/>
<keyword evidence="2" id="KW-1185">Reference proteome</keyword>
<dbReference type="KEGG" id="cbr:CBG_04930"/>
<dbReference type="PANTHER" id="PTHR31511">
    <property type="entry name" value="PROTEIN CBG23764"/>
    <property type="match status" value="1"/>
</dbReference>
<evidence type="ECO:0000313" key="2">
    <source>
        <dbReference type="Proteomes" id="UP000008549"/>
    </source>
</evidence>
<protein>
    <submittedName>
        <fullName evidence="1">Protein CBG04930</fullName>
    </submittedName>
</protein>
<reference evidence="1 2" key="2">
    <citation type="journal article" date="2011" name="PLoS Genet.">
        <title>Caenorhabditis briggsae recombinant inbred line genotypes reveal inter-strain incompatibility and the evolution of recombination.</title>
        <authorList>
            <person name="Ross J.A."/>
            <person name="Koboldt D.C."/>
            <person name="Staisch J.E."/>
            <person name="Chamberlin H.M."/>
            <person name="Gupta B.P."/>
            <person name="Miller R.D."/>
            <person name="Baird S.E."/>
            <person name="Haag E.S."/>
        </authorList>
    </citation>
    <scope>NUCLEOTIDE SEQUENCE [LARGE SCALE GENOMIC DNA]</scope>
    <source>
        <strain evidence="1 2">AF16</strain>
    </source>
</reference>
<accession>E3CTX5</accession>
<name>E3CTX5_CAEBR</name>
<dbReference type="AlphaFoldDB" id="E3CTX5"/>
<dbReference type="eggNOG" id="ENOG502QT5H">
    <property type="taxonomic scope" value="Eukaryota"/>
</dbReference>
<proteinExistence type="predicted"/>
<dbReference type="Proteomes" id="UP000008549">
    <property type="component" value="Unassembled WGS sequence"/>
</dbReference>
<organism evidence="1 2">
    <name type="scientific">Caenorhabditis briggsae</name>
    <dbReference type="NCBI Taxonomy" id="6238"/>
    <lineage>
        <taxon>Eukaryota</taxon>
        <taxon>Metazoa</taxon>
        <taxon>Ecdysozoa</taxon>
        <taxon>Nematoda</taxon>
        <taxon>Chromadorea</taxon>
        <taxon>Rhabditida</taxon>
        <taxon>Rhabditina</taxon>
        <taxon>Rhabditomorpha</taxon>
        <taxon>Rhabditoidea</taxon>
        <taxon>Rhabditidae</taxon>
        <taxon>Peloderinae</taxon>
        <taxon>Caenorhabditis</taxon>
    </lineage>
</organism>
<dbReference type="PANTHER" id="PTHR31511:SF12">
    <property type="entry name" value="RHO TERMINATION FACTOR N-TERMINAL DOMAIN-CONTAINING PROTEIN"/>
    <property type="match status" value="1"/>
</dbReference>
<dbReference type="InParanoid" id="E3CTX5"/>
<dbReference type="RefSeq" id="XP_002638090.1">
    <property type="nucleotide sequence ID" value="XM_002638044.1"/>
</dbReference>
<sequence>FPVEKDAQRVNKYEDHVPKINFEGFEFPFQVKDVDKFERRNKLAVNIVSDCMSNAPIQMIKPSKDYIKFEGIQETQKHRYVCYADFESVIPKIDSVSNSPNKSWSENIGKHAASGFCVIVVDSFTQSIYDMKSYIGYDTILKFNEYILDVCERLLNIPDKKMIDLTEEQWEEYNSCKTCHGC</sequence>
<feature type="non-terminal residue" evidence="1">
    <location>
        <position position="1"/>
    </location>
</feature>
<evidence type="ECO:0000313" key="1">
    <source>
        <dbReference type="EMBL" id="CBX33006.2"/>
    </source>
</evidence>
<feature type="non-terminal residue" evidence="1">
    <location>
        <position position="182"/>
    </location>
</feature>
<dbReference type="CTD" id="8580086"/>